<dbReference type="EMBL" id="JXJN01016470">
    <property type="status" value="NOT_ANNOTATED_CDS"/>
    <property type="molecule type" value="Genomic_DNA"/>
</dbReference>
<organism evidence="1 2">
    <name type="scientific">Glossina palpalis gambiensis</name>
    <dbReference type="NCBI Taxonomy" id="67801"/>
    <lineage>
        <taxon>Eukaryota</taxon>
        <taxon>Metazoa</taxon>
        <taxon>Ecdysozoa</taxon>
        <taxon>Arthropoda</taxon>
        <taxon>Hexapoda</taxon>
        <taxon>Insecta</taxon>
        <taxon>Pterygota</taxon>
        <taxon>Neoptera</taxon>
        <taxon>Endopterygota</taxon>
        <taxon>Diptera</taxon>
        <taxon>Brachycera</taxon>
        <taxon>Muscomorpha</taxon>
        <taxon>Hippoboscoidea</taxon>
        <taxon>Glossinidae</taxon>
        <taxon>Glossina</taxon>
    </lineage>
</organism>
<dbReference type="VEuPathDB" id="VectorBase:GPPI034027"/>
<name>A0A1B0BLM0_9MUSC</name>
<dbReference type="Proteomes" id="UP000092460">
    <property type="component" value="Unassembled WGS sequence"/>
</dbReference>
<dbReference type="AlphaFoldDB" id="A0A1B0BLM0"/>
<dbReference type="EnsemblMetazoa" id="GPPI034027-RA">
    <property type="protein sequence ID" value="GPPI034027-PA"/>
    <property type="gene ID" value="GPPI034027"/>
</dbReference>
<dbReference type="STRING" id="67801.A0A1B0BLM0"/>
<protein>
    <submittedName>
        <fullName evidence="1">Uncharacterized protein</fullName>
    </submittedName>
</protein>
<sequence>MGIAFKGKNCLLPLQIIHFVHCSGYIGNLKAMAIIVGSDSLVVKQATLEVMDYPPQMDFTTPPLPMAHLQPVTQASIISGASLGNGGTGGTLRRGILRGVTAVPPPDVTHHTTTNMGGVQLLHDLHPMNISATSSTLTTTSSLANGSLMSIPCSTPKQPQSILKDPNRNKQQQQQQAQLLNTTGLVAIPATAGNLQLLNIPTSAGIGNSLLMTASASYDPTNPHSLTTFNAAGSAVAYTDADGHLV</sequence>
<keyword evidence="2" id="KW-1185">Reference proteome</keyword>
<reference evidence="2" key="1">
    <citation type="submission" date="2015-01" db="EMBL/GenBank/DDBJ databases">
        <authorList>
            <person name="Aksoy S."/>
            <person name="Warren W."/>
            <person name="Wilson R.K."/>
        </authorList>
    </citation>
    <scope>NUCLEOTIDE SEQUENCE [LARGE SCALE GENOMIC DNA]</scope>
    <source>
        <strain evidence="2">IAEA</strain>
    </source>
</reference>
<evidence type="ECO:0000313" key="2">
    <source>
        <dbReference type="Proteomes" id="UP000092460"/>
    </source>
</evidence>
<proteinExistence type="predicted"/>
<reference evidence="1" key="2">
    <citation type="submission" date="2020-05" db="UniProtKB">
        <authorList>
            <consortium name="EnsemblMetazoa"/>
        </authorList>
    </citation>
    <scope>IDENTIFICATION</scope>
    <source>
        <strain evidence="1">IAEA</strain>
    </source>
</reference>
<accession>A0A1B0BLM0</accession>
<evidence type="ECO:0000313" key="1">
    <source>
        <dbReference type="EnsemblMetazoa" id="GPPI034027-PA"/>
    </source>
</evidence>